<dbReference type="Pfam" id="PF04556">
    <property type="entry name" value="DpnII"/>
    <property type="match status" value="1"/>
</dbReference>
<dbReference type="GO" id="GO:0009307">
    <property type="term" value="P:DNA restriction-modification system"/>
    <property type="evidence" value="ECO:0007669"/>
    <property type="project" value="InterPro"/>
</dbReference>
<accession>A0A7V4E4Y4</accession>
<reference evidence="2" key="1">
    <citation type="journal article" date="2020" name="mSystems">
        <title>Genome- and Community-Level Interaction Insights into Carbon Utilization and Element Cycling Functions of Hydrothermarchaeota in Hydrothermal Sediment.</title>
        <authorList>
            <person name="Zhou Z."/>
            <person name="Liu Y."/>
            <person name="Xu W."/>
            <person name="Pan J."/>
            <person name="Luo Z.H."/>
            <person name="Li M."/>
        </authorList>
    </citation>
    <scope>NUCLEOTIDE SEQUENCE [LARGE SCALE GENOMIC DNA]</scope>
    <source>
        <strain evidence="2">SpSt-69</strain>
    </source>
</reference>
<evidence type="ECO:0000259" key="1">
    <source>
        <dbReference type="Pfam" id="PF04556"/>
    </source>
</evidence>
<dbReference type="GO" id="GO:0003677">
    <property type="term" value="F:DNA binding"/>
    <property type="evidence" value="ECO:0007669"/>
    <property type="project" value="InterPro"/>
</dbReference>
<sequence length="173" mass="20046">MVEFCNKTGILSLFDEIKDLYDYLLGIEVGLDSNTRKNRSGKIFEKMCQEKIKRLINPYFMVVNNDQNFSLYKPFSGNQKGKTHDFVVYKGNTPILIVECNFYNVGGSKPISIAESYIELQKAAKEKNVIFLWITDGPAWHKMKDPLLRAMKKIDYIVNYKMLSLIKKILKNS</sequence>
<dbReference type="EMBL" id="DTDJ01000003">
    <property type="protein sequence ID" value="HGL16754.1"/>
    <property type="molecule type" value="Genomic_DNA"/>
</dbReference>
<dbReference type="AlphaFoldDB" id="A0A7V4E4Y4"/>
<feature type="domain" description="Restriction endonuclease type II DpnII-like" evidence="1">
    <location>
        <begin position="2"/>
        <end position="164"/>
    </location>
</feature>
<dbReference type="GO" id="GO:0009036">
    <property type="term" value="F:type II site-specific deoxyribonuclease activity"/>
    <property type="evidence" value="ECO:0007669"/>
    <property type="project" value="InterPro"/>
</dbReference>
<comment type="caution">
    <text evidence="2">The sequence shown here is derived from an EMBL/GenBank/DDBJ whole genome shotgun (WGS) entry which is preliminary data.</text>
</comment>
<dbReference type="InterPro" id="IPR007637">
    <property type="entry name" value="Restrct_endonuc_II_DpnII-like"/>
</dbReference>
<organism evidence="2">
    <name type="scientific">candidate division WOR-3 bacterium</name>
    <dbReference type="NCBI Taxonomy" id="2052148"/>
    <lineage>
        <taxon>Bacteria</taxon>
        <taxon>Bacteria division WOR-3</taxon>
    </lineage>
</organism>
<protein>
    <recommendedName>
        <fullName evidence="1">Restriction endonuclease type II DpnII-like domain-containing protein</fullName>
    </recommendedName>
</protein>
<gene>
    <name evidence="2" type="ORF">ENU66_00185</name>
</gene>
<name>A0A7V4E4Y4_UNCW3</name>
<proteinExistence type="predicted"/>
<evidence type="ECO:0000313" key="2">
    <source>
        <dbReference type="EMBL" id="HGL16754.1"/>
    </source>
</evidence>